<dbReference type="InterPro" id="IPR013103">
    <property type="entry name" value="RVT_2"/>
</dbReference>
<evidence type="ECO:0000313" key="2">
    <source>
        <dbReference type="EMBL" id="KAI0498058.1"/>
    </source>
</evidence>
<keyword evidence="3" id="KW-1185">Reference proteome</keyword>
<evidence type="ECO:0000259" key="1">
    <source>
        <dbReference type="Pfam" id="PF07727"/>
    </source>
</evidence>
<accession>A0A8T3APS2</accession>
<evidence type="ECO:0000313" key="3">
    <source>
        <dbReference type="Proteomes" id="UP000829196"/>
    </source>
</evidence>
<sequence length="118" mass="13693">MQTRLNTGNLRTKPIFDLSATPQVNLTHTCYTQAAKHQSWRSAMLVKFLTLKKQGTWSLVPAPTNQSILGYHWTYKIKLKPDGWIRRYKACPVAQGFNQEYGIDYKETFSPVKKNTYH</sequence>
<comment type="caution">
    <text evidence="2">The sequence shown here is derived from an EMBL/GenBank/DDBJ whole genome shotgun (WGS) entry which is preliminary data.</text>
</comment>
<dbReference type="Pfam" id="PF07727">
    <property type="entry name" value="RVT_2"/>
    <property type="match status" value="1"/>
</dbReference>
<reference evidence="2" key="1">
    <citation type="journal article" date="2022" name="Front. Genet.">
        <title>Chromosome-Scale Assembly of the Dendrobium nobile Genome Provides Insights Into the Molecular Mechanism of the Biosynthesis of the Medicinal Active Ingredient of Dendrobium.</title>
        <authorList>
            <person name="Xu Q."/>
            <person name="Niu S.-C."/>
            <person name="Li K.-L."/>
            <person name="Zheng P.-J."/>
            <person name="Zhang X.-J."/>
            <person name="Jia Y."/>
            <person name="Liu Y."/>
            <person name="Niu Y.-X."/>
            <person name="Yu L.-H."/>
            <person name="Chen D.-F."/>
            <person name="Zhang G.-Q."/>
        </authorList>
    </citation>
    <scope>NUCLEOTIDE SEQUENCE</scope>
    <source>
        <tissue evidence="2">Leaf</tissue>
    </source>
</reference>
<dbReference type="AlphaFoldDB" id="A0A8T3APS2"/>
<protein>
    <recommendedName>
        <fullName evidence="1">Reverse transcriptase Ty1/copia-type domain-containing protein</fullName>
    </recommendedName>
</protein>
<dbReference type="Proteomes" id="UP000829196">
    <property type="component" value="Unassembled WGS sequence"/>
</dbReference>
<gene>
    <name evidence="2" type="ORF">KFK09_021299</name>
</gene>
<dbReference type="OrthoDB" id="1930494at2759"/>
<organism evidence="2 3">
    <name type="scientific">Dendrobium nobile</name>
    <name type="common">Orchid</name>
    <dbReference type="NCBI Taxonomy" id="94219"/>
    <lineage>
        <taxon>Eukaryota</taxon>
        <taxon>Viridiplantae</taxon>
        <taxon>Streptophyta</taxon>
        <taxon>Embryophyta</taxon>
        <taxon>Tracheophyta</taxon>
        <taxon>Spermatophyta</taxon>
        <taxon>Magnoliopsida</taxon>
        <taxon>Liliopsida</taxon>
        <taxon>Asparagales</taxon>
        <taxon>Orchidaceae</taxon>
        <taxon>Epidendroideae</taxon>
        <taxon>Malaxideae</taxon>
        <taxon>Dendrobiinae</taxon>
        <taxon>Dendrobium</taxon>
    </lineage>
</organism>
<feature type="domain" description="Reverse transcriptase Ty1/copia-type" evidence="1">
    <location>
        <begin position="56"/>
        <end position="114"/>
    </location>
</feature>
<name>A0A8T3APS2_DENNO</name>
<proteinExistence type="predicted"/>
<dbReference type="EMBL" id="JAGYWB010000015">
    <property type="protein sequence ID" value="KAI0498058.1"/>
    <property type="molecule type" value="Genomic_DNA"/>
</dbReference>